<dbReference type="OrthoDB" id="5392716at2759"/>
<dbReference type="EMBL" id="JABBWE010000081">
    <property type="protein sequence ID" value="KAG1787289.1"/>
    <property type="molecule type" value="Genomic_DNA"/>
</dbReference>
<comment type="caution">
    <text evidence="2">The sequence shown here is derived from an EMBL/GenBank/DDBJ whole genome shotgun (WGS) entry which is preliminary data.</text>
</comment>
<feature type="signal peptide" evidence="1">
    <location>
        <begin position="1"/>
        <end position="24"/>
    </location>
</feature>
<evidence type="ECO:0000313" key="3">
    <source>
        <dbReference type="Proteomes" id="UP000719766"/>
    </source>
</evidence>
<gene>
    <name evidence="2" type="ORF">HD556DRAFT_1503561</name>
</gene>
<evidence type="ECO:0000313" key="2">
    <source>
        <dbReference type="EMBL" id="KAG1787289.1"/>
    </source>
</evidence>
<feature type="chain" id="PRO_5040516644" evidence="1">
    <location>
        <begin position="25"/>
        <end position="554"/>
    </location>
</feature>
<organism evidence="2 3">
    <name type="scientific">Suillus plorans</name>
    <dbReference type="NCBI Taxonomy" id="116603"/>
    <lineage>
        <taxon>Eukaryota</taxon>
        <taxon>Fungi</taxon>
        <taxon>Dikarya</taxon>
        <taxon>Basidiomycota</taxon>
        <taxon>Agaricomycotina</taxon>
        <taxon>Agaricomycetes</taxon>
        <taxon>Agaricomycetidae</taxon>
        <taxon>Boletales</taxon>
        <taxon>Suillineae</taxon>
        <taxon>Suillaceae</taxon>
        <taxon>Suillus</taxon>
    </lineage>
</organism>
<evidence type="ECO:0000256" key="1">
    <source>
        <dbReference type="SAM" id="SignalP"/>
    </source>
</evidence>
<keyword evidence="3" id="KW-1185">Reference proteome</keyword>
<proteinExistence type="predicted"/>
<dbReference type="PANTHER" id="PTHR46177:SF1">
    <property type="entry name" value="INTEGRASE CATALYTIC DOMAIN-CONTAINING PROTEIN"/>
    <property type="match status" value="1"/>
</dbReference>
<reference evidence="2" key="1">
    <citation type="journal article" date="2020" name="New Phytol.">
        <title>Comparative genomics reveals dynamic genome evolution in host specialist ectomycorrhizal fungi.</title>
        <authorList>
            <person name="Lofgren L.A."/>
            <person name="Nguyen N.H."/>
            <person name="Vilgalys R."/>
            <person name="Ruytinx J."/>
            <person name="Liao H.L."/>
            <person name="Branco S."/>
            <person name="Kuo A."/>
            <person name="LaButti K."/>
            <person name="Lipzen A."/>
            <person name="Andreopoulos W."/>
            <person name="Pangilinan J."/>
            <person name="Riley R."/>
            <person name="Hundley H."/>
            <person name="Na H."/>
            <person name="Barry K."/>
            <person name="Grigoriev I.V."/>
            <person name="Stajich J.E."/>
            <person name="Kennedy P.G."/>
        </authorList>
    </citation>
    <scope>NUCLEOTIDE SEQUENCE</scope>
    <source>
        <strain evidence="2">S12</strain>
    </source>
</reference>
<dbReference type="PANTHER" id="PTHR46177">
    <property type="entry name" value="INTEGRASE CATALYTIC DOMAIN-CONTAINING PROTEIN"/>
    <property type="match status" value="1"/>
</dbReference>
<sequence>MFLVLWGNSHVLLFGFGGIPTVGGQKCKNIGCGEGPDMRSHLFLMPLITVDYVYQAHCHAAITLLSAIESMVFGLVNYQGMACYICAATPVRADDFGNMQPSLPDIISSDLFMDSDPYDVDALDHGSFDESQPPSTRVPNPRAEINMENVYIITAPKNDQFIQNILAQYHHDNITNWKKISRLLKAEHGITMRQLLVSLGPHHQWSGDGHNKLSKIGYPIWAIHDRWSGKWLGMWVVPNNRLKMTITYLYLSLVYKIGGMPLQTTTEMYSFANALRVFTTSQLSVAGFVCYDWDRSCYQSPNGQSAAKTSVAGTGTDCKGTKARPLWREATALSIEDRLRHTRGLPTTSQDSCHHARTPATPVLFCQSAPLHMPPLQMQPSAVAQRKTNVRECGNLRQTTTLVHLPPLQMQPSAVVPRTTNVWPQSENDENAAAERDGEVFDTGKMLDSVSSVSDVGVLQILCEGVEHESANDDAGTEDWTMGCDRKCEGPKNRAKVESEQLCSTHHLPKWAGQYEGWQQYRQTPCLQLRNVSVSTIPIFQLLTTPLELDAGNS</sequence>
<accession>A0A9P7ADR9</accession>
<dbReference type="GeneID" id="64602752"/>
<dbReference type="AlphaFoldDB" id="A0A9P7ADR9"/>
<dbReference type="RefSeq" id="XP_041154647.1">
    <property type="nucleotide sequence ID" value="XM_041308988.1"/>
</dbReference>
<name>A0A9P7ADR9_9AGAM</name>
<keyword evidence="1" id="KW-0732">Signal</keyword>
<dbReference type="Proteomes" id="UP000719766">
    <property type="component" value="Unassembled WGS sequence"/>
</dbReference>
<protein>
    <submittedName>
        <fullName evidence="2">Uncharacterized protein</fullName>
    </submittedName>
</protein>